<feature type="compositionally biased region" description="Polar residues" evidence="12">
    <location>
        <begin position="1394"/>
        <end position="1403"/>
    </location>
</feature>
<dbReference type="PROSITE" id="PS51157">
    <property type="entry name" value="ZF_UBR"/>
    <property type="match status" value="1"/>
</dbReference>
<reference evidence="16" key="1">
    <citation type="submission" date="2025-08" db="UniProtKB">
        <authorList>
            <consortium name="RefSeq"/>
        </authorList>
    </citation>
    <scope>IDENTIFICATION</scope>
    <source>
        <strain evidence="16">Airmid</strain>
    </source>
</reference>
<sequence length="2305" mass="266548">MEMFDLKKINLYELFDLSKECTETEIRKAYRKKALIHHPDKNPDNPKANEIFQRLSKALEILTDEKARASYDKILQAKFDRQIRDRKLDAKRKKFKEDLEQKEKFVEQVSIIEEEERLKREIERIRKEGSKQLEEENELLKKKLNESLNQTKSTIRGNNVVKVKLKKRSKDLNIITDELIRKNFTQFGSILSIVMVKKSALIEYEHYDSMKRIAANCPKGFEFEILNVNRDSSAEVSTTENSINHNNNNNNNNNHTDNSKVPQETALPTVAKCDDNDYEEYILKRLQEAEQNKRKQKRLLEKHIQDHDHRRINQVIDYLFDFRQNYTPEELIEWVKYLICGRRLPVNFAKDVKHYDKTSKCTSVWTNDFVAYRCRTCAISLCMSLCADCFLNGDHKGHDFNMFRSKAGGACDCGDSFVLKPEGFCRKHQPRNSDLDIQKNTKNIPPNSLLCIANEIVPRLLHYLLLYLRGNNFTNNKKANALINDIFIYLCDLGTLMQTIIYNSLTDPNSYNSCLKLNKEDDLDYQHYLKTLSKNYRKAVQELELSSIFPDLSDLEISDLKISDQIESFKADLKHQTYLDEIIFWTIYYEFPTNLITFLLKMLPHDDYKAHFAECFVKHYFRISMLILHPIQRFNGMNDKDIYHNKLANAIVHISVQLFSNENLARELCEKFHLLYIIILSFKFAICGDGKNFWGILKVNSELGFDHGNYIIEDKGPIVHHVVSCDHPILRYHRFWPLNSDLNNLFTHKQIAHMFLNDNDLIDVWLEFIMAFQAMNMNLKSTKADDTNQNYKRSFSAEVEIASSQMWTLISQLNDKESLPLTINFVQRAMKWLRKWLYLISFDINLIDTDRCTFHLPLHRYYSVFLNHAVANQDANLNELLPTDGEELKNFLAHPLQTLIASYHIMSNMWFSFGPHIKTQALNYMHSQFCNSKIDADLFLVQQIAAKLDPEEFVEMFFRIYGLNEHLNLTPLPENEIDKNRLVTFLENGFGLFATILGVQLNLGLSTNDVTRKEMVAILSVSDKKHSQIQDMMPRRWGMLQNNGFIEILHDIAEYKSPEVEVSGSLVQGYFYPKNEVWQNEYDPLFVLYRNALRREFQASLERFAVYAKHSNKYESNSLPWPPFRIPPPINERFIDPRIILKSKTLHAYFFAILYRSLNDTVSITQHLMSIVIHLIELTIIESMKSDTDLCLSDLEKPENKIIKYVNEFEFNSWYKSADIFSNFITIIRKSELSLTRNSDQIKTKVIASLFSLLMPDDQLNPFSHLEEFDNSPIIAIDNENDDDENVINVNESENEPGDVNFDSGVSRDDSFASNSTADPNVIVQINPLSIAPMLSFYIDGEEIPDVIIREAKHLNKLMNNNNIQNATTTTADSADEISSNDSSQPSSLDDSSNLKPSTSSKPLPTEKRLVIRTKPFKFKLDVNESILTLLLRLHSKLSEKRDSFKTDEQSLMKYDLNSRIGDGPYFIGCLLKRFIYSCAERLESRHSLPSGSCLNKVIEFVDRTRCSIWPMINKTASPIPTTSVNDDVITPMDIDLDELQRSEKKRKALERKKQIMSKFCLLQNEFIKNNKSTFEKFDAEESEHESSFSSNTTAGSNNPGTENDQSGNSDSSDNNSSTIKYQPKTYQCVICMDTGASILERPFVQMVLLQSSSILNNTFAYTLADEFKSNPCLSDIIEKFTTIPTNVEDYCIFKERKTFAHYFEHKVDRLFPSFALDSWLSSFNIGWCGGVHAQSCGHFMHMDCYQSYISSVYQDRDSNDLIEYPCPLCRKIANSVLPIIPNLPNFPLVQSRKNDDPNGVAVEILNLLSNCDQARLANTTEDDSKFLKVLAMAIEDVMKATEPQYRNIRVDPCPQSLFLFLSSISRTNLEYNIVLWRKSLPLNQNASCLVPLFHALSLNAKLVLPMYYMKLWAQITGVDADEIGSHLLPYEKQVPLLIKDVSAILLQFLYALPFNIDKAYFLSIVKALLNLNFIQAIVMMTFLFTPDEKLAMKIRFETKNNGEFNSYLDYVGFIVNSFEASILNSSIIGIDNRKPISKRSILESLSKVCLPFLRLAAMIFHLLFNQTTLPEIDNQQILDEFTTLADYLCLNSSSLDTSKSKSKSLVDDEDYETFFKAYINWMCNPSSLITTWYSEFDKLIQTNPMAASSLIQENCVISSQPKLLRLPKMYEELFMFYHKRPCETCNNIPKDPSLCLICGQIICMREPCCRNGNTFEGVHHSRKCGAGTALYLVINSSTIILIRGRKACAWGSVYLDEFGEEDRDLKRGKPLFLCNERYRILEQQWLTHSFLNINKKWIYHTNMI</sequence>
<evidence type="ECO:0000256" key="10">
    <source>
        <dbReference type="RuleBase" id="RU366018"/>
    </source>
</evidence>
<feature type="domain" description="UBR-type" evidence="14">
    <location>
        <begin position="359"/>
        <end position="430"/>
    </location>
</feature>
<dbReference type="Pfam" id="PF00226">
    <property type="entry name" value="DnaJ"/>
    <property type="match status" value="1"/>
</dbReference>
<evidence type="ECO:0000256" key="5">
    <source>
        <dbReference type="ARBA" id="ARBA00022771"/>
    </source>
</evidence>
<dbReference type="InterPro" id="IPR036869">
    <property type="entry name" value="J_dom_sf"/>
</dbReference>
<dbReference type="Gene3D" id="3.30.70.330">
    <property type="match status" value="1"/>
</dbReference>
<dbReference type="RefSeq" id="XP_027193860.1">
    <property type="nucleotide sequence ID" value="XM_027338059.1"/>
</dbReference>
<dbReference type="InterPro" id="IPR003126">
    <property type="entry name" value="Znf_UBR"/>
</dbReference>
<feature type="compositionally biased region" description="Low complexity" evidence="12">
    <location>
        <begin position="1604"/>
        <end position="1618"/>
    </location>
</feature>
<evidence type="ECO:0000256" key="7">
    <source>
        <dbReference type="ARBA" id="ARBA00022833"/>
    </source>
</evidence>
<feature type="region of interest" description="Disordered" evidence="12">
    <location>
        <begin position="1369"/>
        <end position="1407"/>
    </location>
</feature>
<dbReference type="InParanoid" id="A0A6P6XK00"/>
<name>A0A6P6XK00_DERPT</name>
<keyword evidence="3 10" id="KW-0808">Transferase</keyword>
<feature type="coiled-coil region" evidence="11">
    <location>
        <begin position="108"/>
        <end position="150"/>
    </location>
</feature>
<dbReference type="OMA" id="ICNCTTA"/>
<dbReference type="CDD" id="cd19673">
    <property type="entry name" value="UBR-box_UBR3"/>
    <property type="match status" value="1"/>
</dbReference>
<dbReference type="GO" id="GO:0008270">
    <property type="term" value="F:zinc ion binding"/>
    <property type="evidence" value="ECO:0007669"/>
    <property type="project" value="UniProtKB-UniRule"/>
</dbReference>
<dbReference type="PANTHER" id="PTHR21497:SF39">
    <property type="entry name" value="E3 UBIQUITIN-PROTEIN LIGASE UBR3"/>
    <property type="match status" value="1"/>
</dbReference>
<dbReference type="GO" id="GO:0000151">
    <property type="term" value="C:ubiquitin ligase complex"/>
    <property type="evidence" value="ECO:0007669"/>
    <property type="project" value="TreeGrafter"/>
</dbReference>
<evidence type="ECO:0000259" key="14">
    <source>
        <dbReference type="PROSITE" id="PS51157"/>
    </source>
</evidence>
<dbReference type="SUPFAM" id="SSF46565">
    <property type="entry name" value="Chaperone J-domain"/>
    <property type="match status" value="1"/>
</dbReference>
<organism evidence="15 16">
    <name type="scientific">Dermatophagoides pteronyssinus</name>
    <name type="common">European house dust mite</name>
    <dbReference type="NCBI Taxonomy" id="6956"/>
    <lineage>
        <taxon>Eukaryota</taxon>
        <taxon>Metazoa</taxon>
        <taxon>Ecdysozoa</taxon>
        <taxon>Arthropoda</taxon>
        <taxon>Chelicerata</taxon>
        <taxon>Arachnida</taxon>
        <taxon>Acari</taxon>
        <taxon>Acariformes</taxon>
        <taxon>Sarcoptiformes</taxon>
        <taxon>Astigmata</taxon>
        <taxon>Psoroptidia</taxon>
        <taxon>Analgoidea</taxon>
        <taxon>Pyroglyphidae</taxon>
        <taxon>Dermatophagoidinae</taxon>
        <taxon>Dermatophagoides</taxon>
    </lineage>
</organism>
<dbReference type="GO" id="GO:0016567">
    <property type="term" value="P:protein ubiquitination"/>
    <property type="evidence" value="ECO:0007669"/>
    <property type="project" value="UniProtKB-UniRule"/>
</dbReference>
<keyword evidence="15" id="KW-1185">Reference proteome</keyword>
<dbReference type="Gene3D" id="2.10.110.30">
    <property type="match status" value="1"/>
</dbReference>
<keyword evidence="4 10" id="KW-0479">Metal-binding</keyword>
<accession>A0A6P6XK00</accession>
<evidence type="ECO:0000256" key="2">
    <source>
        <dbReference type="ARBA" id="ARBA00004906"/>
    </source>
</evidence>
<dbReference type="Pfam" id="PF22960">
    <property type="entry name" value="WHD_UBR1"/>
    <property type="match status" value="1"/>
</dbReference>
<evidence type="ECO:0000256" key="1">
    <source>
        <dbReference type="ARBA" id="ARBA00000900"/>
    </source>
</evidence>
<dbReference type="FunCoup" id="A0A6P6XK00">
    <property type="interactions" value="476"/>
</dbReference>
<feature type="zinc finger region" description="UBR-type" evidence="9">
    <location>
        <begin position="359"/>
        <end position="430"/>
    </location>
</feature>
<evidence type="ECO:0000313" key="16">
    <source>
        <dbReference type="RefSeq" id="XP_027193860.1"/>
    </source>
</evidence>
<dbReference type="GO" id="GO:0005737">
    <property type="term" value="C:cytoplasm"/>
    <property type="evidence" value="ECO:0007669"/>
    <property type="project" value="TreeGrafter"/>
</dbReference>
<dbReference type="UniPathway" id="UPA00143"/>
<dbReference type="FunFam" id="2.10.110.30:FF:000002">
    <property type="entry name" value="Putative e3 ubiquitin-protein ligase ubr3"/>
    <property type="match status" value="1"/>
</dbReference>
<comment type="function">
    <text evidence="10">Ubiquitin ligase protein which is a component of the N-end rule pathway. Recognizes and binds to proteins bearing specific N-terminal residues that are destabilizing according to the N-end rule, leading to their ubiquitination and subsequent degradation.</text>
</comment>
<keyword evidence="11" id="KW-0175">Coiled coil</keyword>
<keyword evidence="5 10" id="KW-0863">Zinc-finger</keyword>
<evidence type="ECO:0000256" key="12">
    <source>
        <dbReference type="SAM" id="MobiDB-lite"/>
    </source>
</evidence>
<dbReference type="PRINTS" id="PR00625">
    <property type="entry name" value="JDOMAIN"/>
</dbReference>
<feature type="region of interest" description="Disordered" evidence="12">
    <location>
        <begin position="236"/>
        <end position="261"/>
    </location>
</feature>
<proteinExistence type="inferred from homology"/>
<dbReference type="Proteomes" id="UP000515146">
    <property type="component" value="Unplaced"/>
</dbReference>
<dbReference type="PROSITE" id="PS50076">
    <property type="entry name" value="DNAJ_2"/>
    <property type="match status" value="1"/>
</dbReference>
<dbReference type="InterPro" id="IPR039164">
    <property type="entry name" value="UBR1-like"/>
</dbReference>
<evidence type="ECO:0000259" key="13">
    <source>
        <dbReference type="PROSITE" id="PS50076"/>
    </source>
</evidence>
<evidence type="ECO:0000256" key="4">
    <source>
        <dbReference type="ARBA" id="ARBA00022723"/>
    </source>
</evidence>
<evidence type="ECO:0000256" key="11">
    <source>
        <dbReference type="SAM" id="Coils"/>
    </source>
</evidence>
<dbReference type="CTD" id="130507"/>
<evidence type="ECO:0000313" key="15">
    <source>
        <dbReference type="Proteomes" id="UP000515146"/>
    </source>
</evidence>
<dbReference type="GO" id="GO:0061630">
    <property type="term" value="F:ubiquitin protein ligase activity"/>
    <property type="evidence" value="ECO:0007669"/>
    <property type="project" value="UniProtKB-UniRule"/>
</dbReference>
<dbReference type="CDD" id="cd06257">
    <property type="entry name" value="DnaJ"/>
    <property type="match status" value="1"/>
</dbReference>
<dbReference type="InterPro" id="IPR044046">
    <property type="entry name" value="E3_ligase_UBR-like_C"/>
</dbReference>
<dbReference type="InterPro" id="IPR012677">
    <property type="entry name" value="Nucleotide-bd_a/b_plait_sf"/>
</dbReference>
<dbReference type="GO" id="GO:0071596">
    <property type="term" value="P:ubiquitin-dependent protein catabolic process via the N-end rule pathway"/>
    <property type="evidence" value="ECO:0007669"/>
    <property type="project" value="UniProtKB-UniRule"/>
</dbReference>
<dbReference type="PANTHER" id="PTHR21497">
    <property type="entry name" value="UBIQUITIN LIGASE E3 ALPHA-RELATED"/>
    <property type="match status" value="1"/>
</dbReference>
<evidence type="ECO:0000256" key="6">
    <source>
        <dbReference type="ARBA" id="ARBA00022786"/>
    </source>
</evidence>
<comment type="similarity">
    <text evidence="8 10">Belongs to the E3 ubiquitin-protein ligase UBR1-like family.</text>
</comment>
<gene>
    <name evidence="16" type="primary">LOC113788594</name>
</gene>
<feature type="compositionally biased region" description="Polar residues" evidence="12">
    <location>
        <begin position="1592"/>
        <end position="1603"/>
    </location>
</feature>
<dbReference type="Pfam" id="PF18995">
    <property type="entry name" value="PRT6_C"/>
    <property type="match status" value="1"/>
</dbReference>
<dbReference type="InterPro" id="IPR055194">
    <property type="entry name" value="UBR1-like_WH"/>
</dbReference>
<comment type="pathway">
    <text evidence="2 10">Protein modification; protein ubiquitination.</text>
</comment>
<dbReference type="SMART" id="SM00396">
    <property type="entry name" value="ZnF_UBR1"/>
    <property type="match status" value="1"/>
</dbReference>
<dbReference type="Pfam" id="PF02207">
    <property type="entry name" value="zf-UBR"/>
    <property type="match status" value="1"/>
</dbReference>
<feature type="domain" description="J" evidence="13">
    <location>
        <begin position="10"/>
        <end position="75"/>
    </location>
</feature>
<evidence type="ECO:0000256" key="9">
    <source>
        <dbReference type="PROSITE-ProRule" id="PRU00508"/>
    </source>
</evidence>
<keyword evidence="7 10" id="KW-0862">Zinc</keyword>
<feature type="compositionally biased region" description="Low complexity" evidence="12">
    <location>
        <begin position="1369"/>
        <end position="1392"/>
    </location>
</feature>
<evidence type="ECO:0000256" key="3">
    <source>
        <dbReference type="ARBA" id="ARBA00022679"/>
    </source>
</evidence>
<comment type="catalytic activity">
    <reaction evidence="1 10">
        <text>S-ubiquitinyl-[E2 ubiquitin-conjugating enzyme]-L-cysteine + [acceptor protein]-L-lysine = [E2 ubiquitin-conjugating enzyme]-L-cysteine + N(6)-ubiquitinyl-[acceptor protein]-L-lysine.</text>
        <dbReference type="EC" id="2.3.2.27"/>
    </reaction>
</comment>
<dbReference type="EC" id="2.3.2.27" evidence="10"/>
<dbReference type="OrthoDB" id="15304at2759"/>
<protein>
    <recommendedName>
        <fullName evidence="10">E3 ubiquitin-protein ligase</fullName>
        <ecNumber evidence="10">2.3.2.27</ecNumber>
    </recommendedName>
</protein>
<dbReference type="Gene3D" id="1.10.287.110">
    <property type="entry name" value="DnaJ domain"/>
    <property type="match status" value="1"/>
</dbReference>
<feature type="compositionally biased region" description="Low complexity" evidence="12">
    <location>
        <begin position="244"/>
        <end position="255"/>
    </location>
</feature>
<dbReference type="KEGG" id="dpte:113788594"/>
<keyword evidence="6 10" id="KW-0833">Ubl conjugation pathway</keyword>
<dbReference type="InterPro" id="IPR001623">
    <property type="entry name" value="DnaJ_domain"/>
</dbReference>
<feature type="region of interest" description="Disordered" evidence="12">
    <location>
        <begin position="1291"/>
        <end position="1314"/>
    </location>
</feature>
<feature type="region of interest" description="Disordered" evidence="12">
    <location>
        <begin position="1579"/>
        <end position="1619"/>
    </location>
</feature>
<evidence type="ECO:0000256" key="8">
    <source>
        <dbReference type="ARBA" id="ARBA00046341"/>
    </source>
</evidence>
<dbReference type="SMART" id="SM00271">
    <property type="entry name" value="DnaJ"/>
    <property type="match status" value="1"/>
</dbReference>